<keyword evidence="4" id="KW-1185">Reference proteome</keyword>
<feature type="domain" description="Cyclin N-terminal" evidence="2">
    <location>
        <begin position="63"/>
        <end position="163"/>
    </location>
</feature>
<dbReference type="InterPro" id="IPR039361">
    <property type="entry name" value="Cyclin"/>
</dbReference>
<accession>A0A1X7VMC4</accession>
<sequence>MASPSTPPSPSPRVTDWVSLRRQSERSMEGELQQLRAVLETESKTYTYSQAIYHIEENPRSYKYVTARDRDEQVSWFRNITHDLSFSISVFYQSTLLLDTFLSTKKTKREFLQTMAASCYSIATKLVESCDSVVALSHKLVSKYYSGCSVTDVEKMEAFLIQTPDIASARSLHTIQDYIKKFHRLAERSEMFSLPQSLTLSSHLCHLYKCAQHVVCNHELMKYRPSMLGLAILGCHLKQLNCDWLSTLLYLEEILQIRGGELSICYEAVAAYFPTYFASTPLPRLPSSQLTPSKPPRLQKWCDSSGSHGDNDDDEEDDGTHKEGVIKEKKVIRRKNRRRYRPPTSRTINVAIV</sequence>
<dbReference type="EnsemblMetazoa" id="Aqu2.1.41217_001">
    <property type="protein sequence ID" value="Aqu2.1.41217_001"/>
    <property type="gene ID" value="Aqu2.1.41217"/>
</dbReference>
<dbReference type="InterPro" id="IPR036915">
    <property type="entry name" value="Cyclin-like_sf"/>
</dbReference>
<dbReference type="EnsemblMetazoa" id="XM_003383519.3">
    <property type="protein sequence ID" value="XP_003383567.1"/>
    <property type="gene ID" value="LOC100634302"/>
</dbReference>
<dbReference type="Proteomes" id="UP000007879">
    <property type="component" value="Unassembled WGS sequence"/>
</dbReference>
<dbReference type="STRING" id="400682.A0A1X7VMC4"/>
<evidence type="ECO:0000259" key="2">
    <source>
        <dbReference type="Pfam" id="PF00134"/>
    </source>
</evidence>
<dbReference type="eggNOG" id="KOG0653">
    <property type="taxonomic scope" value="Eukaryota"/>
</dbReference>
<organism evidence="3">
    <name type="scientific">Amphimedon queenslandica</name>
    <name type="common">Sponge</name>
    <dbReference type="NCBI Taxonomy" id="400682"/>
    <lineage>
        <taxon>Eukaryota</taxon>
        <taxon>Metazoa</taxon>
        <taxon>Porifera</taxon>
        <taxon>Demospongiae</taxon>
        <taxon>Heteroscleromorpha</taxon>
        <taxon>Haplosclerida</taxon>
        <taxon>Niphatidae</taxon>
        <taxon>Amphimedon</taxon>
    </lineage>
</organism>
<dbReference type="InterPro" id="IPR006671">
    <property type="entry name" value="Cyclin_N"/>
</dbReference>
<feature type="region of interest" description="Disordered" evidence="1">
    <location>
        <begin position="287"/>
        <end position="328"/>
    </location>
</feature>
<dbReference type="AlphaFoldDB" id="A0A1X7VMC4"/>
<dbReference type="InParanoid" id="A0A1X7VMC4"/>
<reference evidence="4" key="1">
    <citation type="journal article" date="2010" name="Nature">
        <title>The Amphimedon queenslandica genome and the evolution of animal complexity.</title>
        <authorList>
            <person name="Srivastava M."/>
            <person name="Simakov O."/>
            <person name="Chapman J."/>
            <person name="Fahey B."/>
            <person name="Gauthier M.E."/>
            <person name="Mitros T."/>
            <person name="Richards G.S."/>
            <person name="Conaco C."/>
            <person name="Dacre M."/>
            <person name="Hellsten U."/>
            <person name="Larroux C."/>
            <person name="Putnam N.H."/>
            <person name="Stanke M."/>
            <person name="Adamska M."/>
            <person name="Darling A."/>
            <person name="Degnan S.M."/>
            <person name="Oakley T.H."/>
            <person name="Plachetzki D.C."/>
            <person name="Zhai Y."/>
            <person name="Adamski M."/>
            <person name="Calcino A."/>
            <person name="Cummins S.F."/>
            <person name="Goodstein D.M."/>
            <person name="Harris C."/>
            <person name="Jackson D.J."/>
            <person name="Leys S.P."/>
            <person name="Shu S."/>
            <person name="Woodcroft B.J."/>
            <person name="Vervoort M."/>
            <person name="Kosik K.S."/>
            <person name="Manning G."/>
            <person name="Degnan B.M."/>
            <person name="Rokhsar D.S."/>
        </authorList>
    </citation>
    <scope>NUCLEOTIDE SEQUENCE [LARGE SCALE GENOMIC DNA]</scope>
</reference>
<dbReference type="FunCoup" id="A0A1X7VMC4">
    <property type="interactions" value="599"/>
</dbReference>
<evidence type="ECO:0000313" key="3">
    <source>
        <dbReference type="EnsemblMetazoa" id="Aqu2.1.41217_001"/>
    </source>
</evidence>
<dbReference type="Gene3D" id="1.10.472.10">
    <property type="entry name" value="Cyclin-like"/>
    <property type="match status" value="2"/>
</dbReference>
<dbReference type="KEGG" id="aqu:100634302"/>
<proteinExistence type="predicted"/>
<dbReference type="OMA" id="CETFALA"/>
<protein>
    <recommendedName>
        <fullName evidence="2">Cyclin N-terminal domain-containing protein</fullName>
    </recommendedName>
</protein>
<dbReference type="PANTHER" id="PTHR10177">
    <property type="entry name" value="CYCLINS"/>
    <property type="match status" value="1"/>
</dbReference>
<dbReference type="Pfam" id="PF00134">
    <property type="entry name" value="Cyclin_N"/>
    <property type="match status" value="1"/>
</dbReference>
<feature type="compositionally biased region" description="Basic and acidic residues" evidence="1">
    <location>
        <begin position="319"/>
        <end position="328"/>
    </location>
</feature>
<evidence type="ECO:0000256" key="1">
    <source>
        <dbReference type="SAM" id="MobiDB-lite"/>
    </source>
</evidence>
<name>A0A1X7VMC4_AMPQE</name>
<reference evidence="3" key="2">
    <citation type="submission" date="2017-05" db="UniProtKB">
        <authorList>
            <consortium name="EnsemblMetazoa"/>
        </authorList>
    </citation>
    <scope>IDENTIFICATION</scope>
</reference>
<gene>
    <name evidence="3" type="primary">100634302</name>
</gene>
<dbReference type="OrthoDB" id="769138at2759"/>
<evidence type="ECO:0000313" key="4">
    <source>
        <dbReference type="Proteomes" id="UP000007879"/>
    </source>
</evidence>
<dbReference type="SUPFAM" id="SSF47954">
    <property type="entry name" value="Cyclin-like"/>
    <property type="match status" value="1"/>
</dbReference>